<gene>
    <name evidence="3" type="ORF">ACFPZI_30905</name>
</gene>
<dbReference type="Proteomes" id="UP001596180">
    <property type="component" value="Unassembled WGS sequence"/>
</dbReference>
<dbReference type="PROSITE" id="PS51819">
    <property type="entry name" value="VOC"/>
    <property type="match status" value="1"/>
</dbReference>
<dbReference type="Gene3D" id="3.10.180.10">
    <property type="entry name" value="2,3-Dihydroxybiphenyl 1,2-Dioxygenase, domain 1"/>
    <property type="match status" value="1"/>
</dbReference>
<evidence type="ECO:0000313" key="3">
    <source>
        <dbReference type="EMBL" id="MFC5856022.1"/>
    </source>
</evidence>
<dbReference type="InterPro" id="IPR037523">
    <property type="entry name" value="VOC_core"/>
</dbReference>
<dbReference type="Pfam" id="PF00903">
    <property type="entry name" value="Glyoxalase"/>
    <property type="match status" value="1"/>
</dbReference>
<reference evidence="4" key="1">
    <citation type="journal article" date="2019" name="Int. J. Syst. Evol. Microbiol.">
        <title>The Global Catalogue of Microorganisms (GCM) 10K type strain sequencing project: providing services to taxonomists for standard genome sequencing and annotation.</title>
        <authorList>
            <consortium name="The Broad Institute Genomics Platform"/>
            <consortium name="The Broad Institute Genome Sequencing Center for Infectious Disease"/>
            <person name="Wu L."/>
            <person name="Ma J."/>
        </authorList>
    </citation>
    <scope>NUCLEOTIDE SEQUENCE [LARGE SCALE GENOMIC DNA]</scope>
    <source>
        <strain evidence="4">JCM 10411</strain>
    </source>
</reference>
<accession>A0ABW1E6G0</accession>
<dbReference type="SUPFAM" id="SSF54593">
    <property type="entry name" value="Glyoxalase/Bleomycin resistance protein/Dihydroxybiphenyl dioxygenase"/>
    <property type="match status" value="1"/>
</dbReference>
<dbReference type="InterPro" id="IPR004360">
    <property type="entry name" value="Glyas_Fos-R_dOase_dom"/>
</dbReference>
<evidence type="ECO:0000313" key="4">
    <source>
        <dbReference type="Proteomes" id="UP001596180"/>
    </source>
</evidence>
<keyword evidence="4" id="KW-1185">Reference proteome</keyword>
<feature type="region of interest" description="Disordered" evidence="1">
    <location>
        <begin position="133"/>
        <end position="156"/>
    </location>
</feature>
<name>A0ABW1E6G0_9ACTN</name>
<organism evidence="3 4">
    <name type="scientific">Streptomyces chlorus</name>
    <dbReference type="NCBI Taxonomy" id="887452"/>
    <lineage>
        <taxon>Bacteria</taxon>
        <taxon>Bacillati</taxon>
        <taxon>Actinomycetota</taxon>
        <taxon>Actinomycetes</taxon>
        <taxon>Kitasatosporales</taxon>
        <taxon>Streptomycetaceae</taxon>
        <taxon>Streptomyces</taxon>
    </lineage>
</organism>
<dbReference type="RefSeq" id="WP_381370032.1">
    <property type="nucleotide sequence ID" value="NZ_JBHSOA010000088.1"/>
</dbReference>
<dbReference type="EMBL" id="JBHSOA010000088">
    <property type="protein sequence ID" value="MFC5856022.1"/>
    <property type="molecule type" value="Genomic_DNA"/>
</dbReference>
<evidence type="ECO:0000259" key="2">
    <source>
        <dbReference type="PROSITE" id="PS51819"/>
    </source>
</evidence>
<sequence>MVDLPPPPEGIVLAHFIVSDDVERSRRFYTEVLGGRLAYSGPGGLTYVALANSWIIINGGGGPTDDKPSVTLEAPRDFGRVSSFLNIRVKDIYPLYEEWSARGAQFLTPPKQHAYEIRCYIRDPDGHLIEVGQTTDPEGDWTPAHWPPSSRTGDSE</sequence>
<proteinExistence type="predicted"/>
<evidence type="ECO:0000256" key="1">
    <source>
        <dbReference type="SAM" id="MobiDB-lite"/>
    </source>
</evidence>
<dbReference type="InterPro" id="IPR029068">
    <property type="entry name" value="Glyas_Bleomycin-R_OHBP_Dase"/>
</dbReference>
<feature type="domain" description="VOC" evidence="2">
    <location>
        <begin position="10"/>
        <end position="134"/>
    </location>
</feature>
<protein>
    <submittedName>
        <fullName evidence="3">VOC family protein</fullName>
    </submittedName>
</protein>
<comment type="caution">
    <text evidence="3">The sequence shown here is derived from an EMBL/GenBank/DDBJ whole genome shotgun (WGS) entry which is preliminary data.</text>
</comment>
<dbReference type="CDD" id="cd06587">
    <property type="entry name" value="VOC"/>
    <property type="match status" value="1"/>
</dbReference>